<reference evidence="5" key="1">
    <citation type="submission" date="2016-10" db="EMBL/GenBank/DDBJ databases">
        <title>Comparative genomics uncovers the prolific and rare metabolic potential of the cyanobacterial genus Moorea.</title>
        <authorList>
            <person name="Leao T."/>
            <person name="Castelao G."/>
            <person name="Korobeynikov A."/>
            <person name="Monroe E.A."/>
            <person name="Podell S."/>
            <person name="Glukhov E."/>
            <person name="Allen E."/>
            <person name="Gerwick W.H."/>
            <person name="Gerwick L."/>
        </authorList>
    </citation>
    <scope>NUCLEOTIDE SEQUENCE [LARGE SCALE GENOMIC DNA]</scope>
    <source>
        <strain evidence="5">PAL-8-15-08-1</strain>
    </source>
</reference>
<dbReference type="Gene3D" id="1.10.3730.20">
    <property type="match status" value="1"/>
</dbReference>
<dbReference type="STRING" id="1458985.BJP34_08340"/>
<feature type="domain" description="EamA" evidence="3">
    <location>
        <begin position="2"/>
        <end position="132"/>
    </location>
</feature>
<dbReference type="KEGG" id="mpro:BJP34_08340"/>
<dbReference type="OrthoDB" id="5762785at2"/>
<dbReference type="RefSeq" id="WP_070391946.1">
    <property type="nucleotide sequence ID" value="NZ_CP017599.1"/>
</dbReference>
<keyword evidence="2" id="KW-0472">Membrane</keyword>
<accession>A0A1D8TPE6</accession>
<protein>
    <recommendedName>
        <fullName evidence="3">EamA domain-containing protein</fullName>
    </recommendedName>
</protein>
<name>A0A1D8TPE6_9CYAN</name>
<evidence type="ECO:0000313" key="4">
    <source>
        <dbReference type="EMBL" id="AOW99463.1"/>
    </source>
</evidence>
<dbReference type="PANTHER" id="PTHR22911:SF137">
    <property type="entry name" value="SOLUTE CARRIER FAMILY 35 MEMBER G2-RELATED"/>
    <property type="match status" value="1"/>
</dbReference>
<feature type="transmembrane region" description="Helical" evidence="2">
    <location>
        <begin position="32"/>
        <end position="52"/>
    </location>
</feature>
<keyword evidence="2" id="KW-1133">Transmembrane helix</keyword>
<feature type="transmembrane region" description="Helical" evidence="2">
    <location>
        <begin position="271"/>
        <end position="288"/>
    </location>
</feature>
<dbReference type="AlphaFoldDB" id="A0A1D8TPE6"/>
<feature type="transmembrane region" description="Helical" evidence="2">
    <location>
        <begin position="61"/>
        <end position="82"/>
    </location>
</feature>
<feature type="domain" description="EamA" evidence="3">
    <location>
        <begin position="156"/>
        <end position="285"/>
    </location>
</feature>
<dbReference type="SUPFAM" id="SSF103481">
    <property type="entry name" value="Multidrug resistance efflux transporter EmrE"/>
    <property type="match status" value="2"/>
</dbReference>
<sequence length="289" mass="31271">MLWLIFASLTALFASGKDLTSKQGLKNVDGYIISWAVLFFSLPVLLPLLFVIKIPELGRNFALALMIGGSLNVVGMSLYIQALSRSDLSITVPFMTFTPLFLLVTSPIIVGEYPTPLDMVGILMIVVGSYSLNLKEKRNGYLAPFKGLLKQQSPKLMLTAAIIFSISSNVDKVGVQNSSPIFWAIAMHSFVSTGMGVIMLCKSRSKLNQIPKNLLSLVPIGFFQAGVILCQMTALEMTFVSHVIAVKRMSALISVILGCLIFKEPGIQERATGAAIMVLGVVLISLSGH</sequence>
<evidence type="ECO:0000256" key="1">
    <source>
        <dbReference type="ARBA" id="ARBA00007362"/>
    </source>
</evidence>
<feature type="transmembrane region" description="Helical" evidence="2">
    <location>
        <begin position="117"/>
        <end position="134"/>
    </location>
</feature>
<organism evidence="4 5">
    <name type="scientific">Moorena producens PAL-8-15-08-1</name>
    <dbReference type="NCBI Taxonomy" id="1458985"/>
    <lineage>
        <taxon>Bacteria</taxon>
        <taxon>Bacillati</taxon>
        <taxon>Cyanobacteriota</taxon>
        <taxon>Cyanophyceae</taxon>
        <taxon>Coleofasciculales</taxon>
        <taxon>Coleofasciculaceae</taxon>
        <taxon>Moorena</taxon>
    </lineage>
</organism>
<evidence type="ECO:0000259" key="3">
    <source>
        <dbReference type="Pfam" id="PF00892"/>
    </source>
</evidence>
<proteinExistence type="inferred from homology"/>
<comment type="similarity">
    <text evidence="1">Belongs to the EamA transporter family.</text>
</comment>
<gene>
    <name evidence="4" type="ORF">BJP34_08340</name>
</gene>
<feature type="transmembrane region" description="Helical" evidence="2">
    <location>
        <begin position="213"/>
        <end position="234"/>
    </location>
</feature>
<evidence type="ECO:0000256" key="2">
    <source>
        <dbReference type="SAM" id="Phobius"/>
    </source>
</evidence>
<evidence type="ECO:0000313" key="5">
    <source>
        <dbReference type="Proteomes" id="UP000177870"/>
    </source>
</evidence>
<dbReference type="InterPro" id="IPR037185">
    <property type="entry name" value="EmrE-like"/>
</dbReference>
<dbReference type="GO" id="GO:0016020">
    <property type="term" value="C:membrane"/>
    <property type="evidence" value="ECO:0007669"/>
    <property type="project" value="InterPro"/>
</dbReference>
<feature type="transmembrane region" description="Helical" evidence="2">
    <location>
        <begin position="240"/>
        <end position="262"/>
    </location>
</feature>
<feature type="transmembrane region" description="Helical" evidence="2">
    <location>
        <begin position="181"/>
        <end position="201"/>
    </location>
</feature>
<feature type="transmembrane region" description="Helical" evidence="2">
    <location>
        <begin position="88"/>
        <end position="110"/>
    </location>
</feature>
<dbReference type="InterPro" id="IPR000620">
    <property type="entry name" value="EamA_dom"/>
</dbReference>
<dbReference type="PANTHER" id="PTHR22911">
    <property type="entry name" value="ACYL-MALONYL CONDENSING ENZYME-RELATED"/>
    <property type="match status" value="1"/>
</dbReference>
<dbReference type="Proteomes" id="UP000177870">
    <property type="component" value="Chromosome"/>
</dbReference>
<dbReference type="EMBL" id="CP017599">
    <property type="protein sequence ID" value="AOW99463.1"/>
    <property type="molecule type" value="Genomic_DNA"/>
</dbReference>
<dbReference type="Pfam" id="PF00892">
    <property type="entry name" value="EamA"/>
    <property type="match status" value="2"/>
</dbReference>
<keyword evidence="2" id="KW-0812">Transmembrane</keyword>